<sequence>MSTIDNEVVGSKKKRNRYPRSVVRNLKSIGETVKPRLLVTNISGADKPPGNNEYSPHWSYEDLISGIRNGTLLSGSLRINPRNFEDGYIKHPSGDSDVYISTLASRNRGLPNDIVAVMLEPKRNWRVFDSFVDESFRGVEDSKQKKKSRYITLEEFLKIQPTGLEKLVGSHLSQKIVQDLNSSSDPIDSSAKGYGTQTYASWWSIIQRTGHVVGIIQSLHSRAFIGNLQIPCNYQTPKKMTTKVDQNCDSTNSVCSRYINQPEVSCKSSAMCSWKNAVLTPTDTRLPRVFIPREVCPEGFQKSPETYKNVRFIGRITEWTDSNMFPQGELLRELSCDSSNLIQDETDRILVGAGFIWGVDAAFQFPDDVTESVHQSMNNVNAIHEKDSAFRKDFRKYCVFTIDPSSAQDLDDALHIRHLGPDEIKKLESNGHQNAFYEVGVHIADVSYFVKPDSPVDKEAAARATSIYLVHLCVPMLPRMLCEEECSLNPGEDKFAFSVVFTVTKDAKILTTWFGRTRIRSCCKLSYEDAQQFIDHPDKKWTSNDCIKVEQPYTILDVCNNVLELNNLATEMRRNRFQSGALLLDQVKLSFSLDSNKLPLGIAPYIPKQSNWLIEEWMLAANKSVAEHLAKYLPDSAFLRRHPPPSVKQLTEVSASLNLAGMNINVDSAGSTQSSICREASCKVEVGYHYSDTLVKLCNDFISDSSILEANLTTEMKTLDLNPVVESEKLPTRTLEHEARLLVTVALLTKAMNLAVYFCLGLLPSGLSPEHYALNMQLYTHFTSPIRRYADVIVHRQLSATLAREENDPEKAAWYLSTALPKEMTSVELQKQAEVCNSKKLSARLAGEESAELFFILFVKETGPFTEVCAVTAVLDRSFDVLILSCGLTRRVYLQNLNLKSYEFIPPQTAMGKITESGKLRLLWNRNSLDTTSTNSLISGDCSHYVTDVSKDTLPSCGCFSTEIRLFDVVRCSVSIDSCESVNDVSQNARQNTYVPKLLVTLLRSTCKQCNV</sequence>
<dbReference type="PANTHER" id="PTHR23355">
    <property type="entry name" value="RIBONUCLEASE"/>
    <property type="match status" value="1"/>
</dbReference>
<keyword evidence="3" id="KW-0378">Hydrolase</keyword>
<dbReference type="Gene3D" id="2.40.50.700">
    <property type="match status" value="1"/>
</dbReference>
<protein>
    <recommendedName>
        <fullName evidence="7">RNB domain-containing protein</fullName>
    </recommendedName>
</protein>
<dbReference type="InterPro" id="IPR033771">
    <property type="entry name" value="Rrp44_CSD1"/>
</dbReference>
<dbReference type="SUPFAM" id="SSF50249">
    <property type="entry name" value="Nucleic acid-binding proteins"/>
    <property type="match status" value="2"/>
</dbReference>
<dbReference type="PROSITE" id="PS01175">
    <property type="entry name" value="RIBONUCLEASE_II"/>
    <property type="match status" value="1"/>
</dbReference>
<evidence type="ECO:0000256" key="2">
    <source>
        <dbReference type="ARBA" id="ARBA00022722"/>
    </source>
</evidence>
<reference evidence="8" key="2">
    <citation type="journal article" date="2023" name="Infect Dis Poverty">
        <title>Chromosome-scale genome of the human blood fluke Schistosoma mekongi and its implications for public health.</title>
        <authorList>
            <person name="Zhou M."/>
            <person name="Xu L."/>
            <person name="Xu D."/>
            <person name="Chen W."/>
            <person name="Khan J."/>
            <person name="Hu Y."/>
            <person name="Huang H."/>
            <person name="Wei H."/>
            <person name="Zhang Y."/>
            <person name="Chusongsang P."/>
            <person name="Tanasarnprasert K."/>
            <person name="Hu X."/>
            <person name="Limpanont Y."/>
            <person name="Lv Z."/>
        </authorList>
    </citation>
    <scope>NUCLEOTIDE SEQUENCE</scope>
    <source>
        <strain evidence="8">LV_2022a</strain>
    </source>
</reference>
<dbReference type="Pfam" id="PF17849">
    <property type="entry name" value="OB_Dis3"/>
    <property type="match status" value="1"/>
</dbReference>
<dbReference type="Gene3D" id="2.40.50.690">
    <property type="match status" value="1"/>
</dbReference>
<dbReference type="GO" id="GO:0006402">
    <property type="term" value="P:mRNA catabolic process"/>
    <property type="evidence" value="ECO:0007669"/>
    <property type="project" value="TreeGrafter"/>
</dbReference>
<proteinExistence type="inferred from homology"/>
<dbReference type="InterPro" id="IPR041093">
    <property type="entry name" value="Dis3l2-like_C"/>
</dbReference>
<dbReference type="GO" id="GO:0000175">
    <property type="term" value="F:3'-5'-RNA exonuclease activity"/>
    <property type="evidence" value="ECO:0007669"/>
    <property type="project" value="TreeGrafter"/>
</dbReference>
<feature type="domain" description="RNB" evidence="7">
    <location>
        <begin position="391"/>
        <end position="804"/>
    </location>
</feature>
<keyword evidence="9" id="KW-1185">Reference proteome</keyword>
<keyword evidence="5" id="KW-0694">RNA-binding</keyword>
<evidence type="ECO:0000256" key="6">
    <source>
        <dbReference type="RuleBase" id="RU003901"/>
    </source>
</evidence>
<evidence type="ECO:0000256" key="1">
    <source>
        <dbReference type="ARBA" id="ARBA00005785"/>
    </source>
</evidence>
<dbReference type="InterPro" id="IPR012340">
    <property type="entry name" value="NA-bd_OB-fold"/>
</dbReference>
<dbReference type="InterPro" id="IPR041505">
    <property type="entry name" value="Dis3_CSD2"/>
</dbReference>
<dbReference type="Gene3D" id="2.40.50.140">
    <property type="entry name" value="Nucleic acid-binding proteins"/>
    <property type="match status" value="1"/>
</dbReference>
<dbReference type="GO" id="GO:0010587">
    <property type="term" value="P:miRNA catabolic process"/>
    <property type="evidence" value="ECO:0007669"/>
    <property type="project" value="TreeGrafter"/>
</dbReference>
<dbReference type="Pfam" id="PF00773">
    <property type="entry name" value="RNB"/>
    <property type="match status" value="1"/>
</dbReference>
<evidence type="ECO:0000256" key="3">
    <source>
        <dbReference type="ARBA" id="ARBA00022801"/>
    </source>
</evidence>
<evidence type="ECO:0000313" key="9">
    <source>
        <dbReference type="Proteomes" id="UP001292079"/>
    </source>
</evidence>
<dbReference type="PANTHER" id="PTHR23355:SF9">
    <property type="entry name" value="DIS3-LIKE EXONUCLEASE 2"/>
    <property type="match status" value="1"/>
</dbReference>
<dbReference type="Proteomes" id="UP001292079">
    <property type="component" value="Unassembled WGS sequence"/>
</dbReference>
<dbReference type="EMBL" id="JALJAT010000002">
    <property type="protein sequence ID" value="KAK4474024.1"/>
    <property type="molecule type" value="Genomic_DNA"/>
</dbReference>
<keyword evidence="2" id="KW-0540">Nuclease</keyword>
<reference evidence="8" key="1">
    <citation type="submission" date="2022-04" db="EMBL/GenBank/DDBJ databases">
        <authorList>
            <person name="Xu L."/>
            <person name="Lv Z."/>
        </authorList>
    </citation>
    <scope>NUCLEOTIDE SEQUENCE</scope>
    <source>
        <strain evidence="8">LV_2022a</strain>
    </source>
</reference>
<comment type="similarity">
    <text evidence="1 6">Belongs to the RNR ribonuclease family.</text>
</comment>
<dbReference type="InterPro" id="IPR050180">
    <property type="entry name" value="RNR_Ribonuclease"/>
</dbReference>
<dbReference type="InterPro" id="IPR022966">
    <property type="entry name" value="RNase_II/R_CS"/>
</dbReference>
<evidence type="ECO:0000313" key="8">
    <source>
        <dbReference type="EMBL" id="KAK4474024.1"/>
    </source>
</evidence>
<dbReference type="Pfam" id="PF17877">
    <property type="entry name" value="Dis3l2_C_term"/>
    <property type="match status" value="1"/>
</dbReference>
<dbReference type="Pfam" id="PF17216">
    <property type="entry name" value="Rrp44_CSD1"/>
    <property type="match status" value="1"/>
</dbReference>
<evidence type="ECO:0000259" key="7">
    <source>
        <dbReference type="SMART" id="SM00955"/>
    </source>
</evidence>
<dbReference type="SMART" id="SM00955">
    <property type="entry name" value="RNB"/>
    <property type="match status" value="1"/>
</dbReference>
<evidence type="ECO:0000256" key="4">
    <source>
        <dbReference type="ARBA" id="ARBA00022839"/>
    </source>
</evidence>
<comment type="caution">
    <text evidence="8">The sequence shown here is derived from an EMBL/GenBank/DDBJ whole genome shotgun (WGS) entry which is preliminary data.</text>
</comment>
<dbReference type="GO" id="GO:0000932">
    <property type="term" value="C:P-body"/>
    <property type="evidence" value="ECO:0007669"/>
    <property type="project" value="TreeGrafter"/>
</dbReference>
<name>A0AAE2D7G1_SCHME</name>
<gene>
    <name evidence="8" type="ORF">MN116_003338</name>
</gene>
<dbReference type="AlphaFoldDB" id="A0AAE2D7G1"/>
<evidence type="ECO:0000256" key="5">
    <source>
        <dbReference type="ARBA" id="ARBA00022884"/>
    </source>
</evidence>
<dbReference type="InterPro" id="IPR001900">
    <property type="entry name" value="RNase_II/R"/>
</dbReference>
<accession>A0AAE2D7G1</accession>
<organism evidence="8 9">
    <name type="scientific">Schistosoma mekongi</name>
    <name type="common">Parasitic worm</name>
    <dbReference type="NCBI Taxonomy" id="38744"/>
    <lineage>
        <taxon>Eukaryota</taxon>
        <taxon>Metazoa</taxon>
        <taxon>Spiralia</taxon>
        <taxon>Lophotrochozoa</taxon>
        <taxon>Platyhelminthes</taxon>
        <taxon>Trematoda</taxon>
        <taxon>Digenea</taxon>
        <taxon>Strigeidida</taxon>
        <taxon>Schistosomatoidea</taxon>
        <taxon>Schistosomatidae</taxon>
        <taxon>Schistosoma</taxon>
    </lineage>
</organism>
<keyword evidence="4" id="KW-0269">Exonuclease</keyword>
<dbReference type="GO" id="GO:0003723">
    <property type="term" value="F:RNA binding"/>
    <property type="evidence" value="ECO:0007669"/>
    <property type="project" value="UniProtKB-KW"/>
</dbReference>